<dbReference type="SUPFAM" id="SSF56801">
    <property type="entry name" value="Acetyl-CoA synthetase-like"/>
    <property type="match status" value="1"/>
</dbReference>
<dbReference type="PANTHER" id="PTHR43201:SF5">
    <property type="entry name" value="MEDIUM-CHAIN ACYL-COA LIGASE ACSF2, MITOCHONDRIAL"/>
    <property type="match status" value="1"/>
</dbReference>
<dbReference type="OrthoDB" id="7415522at2"/>
<dbReference type="PROSITE" id="PS00455">
    <property type="entry name" value="AMP_BINDING"/>
    <property type="match status" value="1"/>
</dbReference>
<dbReference type="RefSeq" id="WP_127613631.1">
    <property type="nucleotide sequence ID" value="NZ_RXOL01000010.1"/>
</dbReference>
<evidence type="ECO:0000259" key="7">
    <source>
        <dbReference type="Pfam" id="PF13193"/>
    </source>
</evidence>
<dbReference type="Gene3D" id="3.40.50.12780">
    <property type="entry name" value="N-terminal domain of ligase-like"/>
    <property type="match status" value="1"/>
</dbReference>
<keyword evidence="9" id="KW-1185">Reference proteome</keyword>
<comment type="caution">
    <text evidence="8">The sequence shown here is derived from an EMBL/GenBank/DDBJ whole genome shotgun (WGS) entry which is preliminary data.</text>
</comment>
<evidence type="ECO:0000256" key="3">
    <source>
        <dbReference type="ARBA" id="ARBA00051915"/>
    </source>
</evidence>
<keyword evidence="2 8" id="KW-0436">Ligase</keyword>
<dbReference type="GO" id="GO:0006631">
    <property type="term" value="P:fatty acid metabolic process"/>
    <property type="evidence" value="ECO:0007669"/>
    <property type="project" value="TreeGrafter"/>
</dbReference>
<dbReference type="AlphaFoldDB" id="A0A437GUG1"/>
<dbReference type="InterPro" id="IPR045851">
    <property type="entry name" value="AMP-bd_C_sf"/>
</dbReference>
<evidence type="ECO:0000256" key="2">
    <source>
        <dbReference type="ARBA" id="ARBA00022598"/>
    </source>
</evidence>
<proteinExistence type="inferred from homology"/>
<gene>
    <name evidence="8" type="ORF">EKN06_14545</name>
</gene>
<feature type="domain" description="AMP-dependent synthetase/ligase" evidence="6">
    <location>
        <begin position="20"/>
        <end position="373"/>
    </location>
</feature>
<dbReference type="Gene3D" id="3.30.300.30">
    <property type="match status" value="1"/>
</dbReference>
<reference evidence="8 9" key="1">
    <citation type="submission" date="2018-12" db="EMBL/GenBank/DDBJ databases">
        <title>Croceicoccus ponticola sp. nov., a lipolytic bacterium isolated from seawater.</title>
        <authorList>
            <person name="Yoon J.-H."/>
        </authorList>
    </citation>
    <scope>NUCLEOTIDE SEQUENCE [LARGE SCALE GENOMIC DNA]</scope>
    <source>
        <strain evidence="8 9">GM-16</strain>
    </source>
</reference>
<evidence type="ECO:0000256" key="4">
    <source>
        <dbReference type="ARBA" id="ARBA00066616"/>
    </source>
</evidence>
<evidence type="ECO:0000313" key="9">
    <source>
        <dbReference type="Proteomes" id="UP000283003"/>
    </source>
</evidence>
<dbReference type="EMBL" id="RXOL01000010">
    <property type="protein sequence ID" value="RVQ65017.1"/>
    <property type="molecule type" value="Genomic_DNA"/>
</dbReference>
<evidence type="ECO:0000256" key="5">
    <source>
        <dbReference type="ARBA" id="ARBA00067668"/>
    </source>
</evidence>
<sequence>MNSPHLDFDARFPLELLGQFAKKTPEAPCLTFYEETFSFAQLDAASDRLAAALADRSVKAGDRVAILAPSSPAFYELFFACGKIGAIMTPINARLSAREVAAILADSKPVLMLIDSALMPLLGDAADTPDLVLLDSSYRAWRDAARDMPPHRDALTDDIILLLYTSGTTGKAKGVPISQRNMLSVDRTASKMWGFSDHSVNLVAMPLFHIGGMGYGLMALSQGGHSILLDTLEPDAVISAMRRYAVTHAFFVPAVIQRLVEHVEHGGHSVASLQRLIYGASPISENLLLRAIAAFSCAFNHAYGMTETAGTVITLAPEDHDPGGPRAARLRSCGRAMPWAEIVLVDPATGHPVSVGEVGEIRVRGDMTTNGYWQKPDETDAAITHDGWFCTGDAALQDADGYFYIHDRYKDMIISGGENVYPAEVENALADHPAIAEVAVIGVPHAKWGETPRAYVVASVGADIDEATAIAFAREQLAHYKCPTSVAIVDALPRNASGKVLKQELRAMADREARI</sequence>
<dbReference type="GO" id="GO:0031956">
    <property type="term" value="F:medium-chain fatty acid-CoA ligase activity"/>
    <property type="evidence" value="ECO:0007669"/>
    <property type="project" value="TreeGrafter"/>
</dbReference>
<dbReference type="PANTHER" id="PTHR43201">
    <property type="entry name" value="ACYL-COA SYNTHETASE"/>
    <property type="match status" value="1"/>
</dbReference>
<dbReference type="Pfam" id="PF13193">
    <property type="entry name" value="AMP-binding_C"/>
    <property type="match status" value="1"/>
</dbReference>
<comment type="catalytic activity">
    <reaction evidence="3">
        <text>3-(methylsulfanyl)propanoate + ATP + CoA = 3-(methylsulfanyl)propanoyl-CoA + AMP + diphosphate</text>
        <dbReference type="Rhea" id="RHEA:43052"/>
        <dbReference type="ChEBI" id="CHEBI:30616"/>
        <dbReference type="ChEBI" id="CHEBI:33019"/>
        <dbReference type="ChEBI" id="CHEBI:49016"/>
        <dbReference type="ChEBI" id="CHEBI:57287"/>
        <dbReference type="ChEBI" id="CHEBI:82815"/>
        <dbReference type="ChEBI" id="CHEBI:456215"/>
        <dbReference type="EC" id="6.2.1.44"/>
    </reaction>
    <physiologicalReaction direction="left-to-right" evidence="3">
        <dbReference type="Rhea" id="RHEA:43053"/>
    </physiologicalReaction>
</comment>
<evidence type="ECO:0000313" key="8">
    <source>
        <dbReference type="EMBL" id="RVQ65017.1"/>
    </source>
</evidence>
<dbReference type="InterPro" id="IPR042099">
    <property type="entry name" value="ANL_N_sf"/>
</dbReference>
<dbReference type="Pfam" id="PF00501">
    <property type="entry name" value="AMP-binding"/>
    <property type="match status" value="1"/>
</dbReference>
<dbReference type="InterPro" id="IPR000873">
    <property type="entry name" value="AMP-dep_synth/lig_dom"/>
</dbReference>
<dbReference type="FunFam" id="3.30.300.30:FF:000008">
    <property type="entry name" value="2,3-dihydroxybenzoate-AMP ligase"/>
    <property type="match status" value="1"/>
</dbReference>
<evidence type="ECO:0000259" key="6">
    <source>
        <dbReference type="Pfam" id="PF00501"/>
    </source>
</evidence>
<accession>A0A437GUG1</accession>
<name>A0A437GUG1_9SPHN</name>
<comment type="similarity">
    <text evidence="1">Belongs to the ATP-dependent AMP-binding enzyme family.</text>
</comment>
<dbReference type="Proteomes" id="UP000283003">
    <property type="component" value="Unassembled WGS sequence"/>
</dbReference>
<dbReference type="EC" id="6.2.1.44" evidence="4"/>
<feature type="domain" description="AMP-binding enzyme C-terminal" evidence="7">
    <location>
        <begin position="424"/>
        <end position="499"/>
    </location>
</feature>
<dbReference type="InterPro" id="IPR025110">
    <property type="entry name" value="AMP-bd_C"/>
</dbReference>
<dbReference type="InterPro" id="IPR020845">
    <property type="entry name" value="AMP-binding_CS"/>
</dbReference>
<organism evidence="8 9">
    <name type="scientific">Croceicoccus ponticola</name>
    <dbReference type="NCBI Taxonomy" id="2217664"/>
    <lineage>
        <taxon>Bacteria</taxon>
        <taxon>Pseudomonadati</taxon>
        <taxon>Pseudomonadota</taxon>
        <taxon>Alphaproteobacteria</taxon>
        <taxon>Sphingomonadales</taxon>
        <taxon>Erythrobacteraceae</taxon>
        <taxon>Croceicoccus</taxon>
    </lineage>
</organism>
<evidence type="ECO:0000256" key="1">
    <source>
        <dbReference type="ARBA" id="ARBA00006432"/>
    </source>
</evidence>
<protein>
    <recommendedName>
        <fullName evidence="5">3-methylmercaptopropionyl-CoA ligase</fullName>
        <ecNumber evidence="4">6.2.1.44</ecNumber>
    </recommendedName>
</protein>